<evidence type="ECO:0000256" key="1">
    <source>
        <dbReference type="SAM" id="MobiDB-lite"/>
    </source>
</evidence>
<dbReference type="RefSeq" id="WP_345654970.1">
    <property type="nucleotide sequence ID" value="NZ_BAABKB010000023.1"/>
</dbReference>
<protein>
    <submittedName>
        <fullName evidence="2">Uncharacterized protein</fullName>
    </submittedName>
</protein>
<name>A0ABP9J978_9ACTN</name>
<evidence type="ECO:0000313" key="2">
    <source>
        <dbReference type="EMBL" id="GAA5022939.1"/>
    </source>
</evidence>
<sequence length="239" mass="25887">MRGSVHVTGTHDRHDWDQFTALRACLGPVNAYETTAPDEEMPRLTRGRTHYHGSLTLYRSRCTDRPETSVCPVSSVAGDEPLRRTAATLTAVLRASAEDVAHRADLPQIAGRPPAVARPSACCASSPTAPRATRRTPSATPPSRAPPCLHGRPPWPPGGPSPAGSSTALTPVLLLMVADVDGWLVRQIRVMEWKAPYFREQAEELRTGPEASAPRSCRYRPSSDPTAAGQSRAPESKEW</sequence>
<proteinExistence type="predicted"/>
<comment type="caution">
    <text evidence="2">The sequence shown here is derived from an EMBL/GenBank/DDBJ whole genome shotgun (WGS) entry which is preliminary data.</text>
</comment>
<organism evidence="2 3">
    <name type="scientific">Streptomyces siamensis</name>
    <dbReference type="NCBI Taxonomy" id="1274986"/>
    <lineage>
        <taxon>Bacteria</taxon>
        <taxon>Bacillati</taxon>
        <taxon>Actinomycetota</taxon>
        <taxon>Actinomycetes</taxon>
        <taxon>Kitasatosporales</taxon>
        <taxon>Streptomycetaceae</taxon>
        <taxon>Streptomyces</taxon>
    </lineage>
</organism>
<keyword evidence="3" id="KW-1185">Reference proteome</keyword>
<feature type="region of interest" description="Disordered" evidence="1">
    <location>
        <begin position="204"/>
        <end position="239"/>
    </location>
</feature>
<reference evidence="3" key="1">
    <citation type="journal article" date="2019" name="Int. J. Syst. Evol. Microbiol.">
        <title>The Global Catalogue of Microorganisms (GCM) 10K type strain sequencing project: providing services to taxonomists for standard genome sequencing and annotation.</title>
        <authorList>
            <consortium name="The Broad Institute Genomics Platform"/>
            <consortium name="The Broad Institute Genome Sequencing Center for Infectious Disease"/>
            <person name="Wu L."/>
            <person name="Ma J."/>
        </authorList>
    </citation>
    <scope>NUCLEOTIDE SEQUENCE [LARGE SCALE GENOMIC DNA]</scope>
    <source>
        <strain evidence="3">JCM 18409</strain>
    </source>
</reference>
<gene>
    <name evidence="2" type="ORF">GCM10023335_55270</name>
</gene>
<accession>A0ABP9J978</accession>
<dbReference type="Proteomes" id="UP001501759">
    <property type="component" value="Unassembled WGS sequence"/>
</dbReference>
<evidence type="ECO:0000313" key="3">
    <source>
        <dbReference type="Proteomes" id="UP001501759"/>
    </source>
</evidence>
<dbReference type="EMBL" id="BAABKB010000023">
    <property type="protein sequence ID" value="GAA5022939.1"/>
    <property type="molecule type" value="Genomic_DNA"/>
</dbReference>
<feature type="compositionally biased region" description="Low complexity" evidence="1">
    <location>
        <begin position="124"/>
        <end position="138"/>
    </location>
</feature>
<feature type="region of interest" description="Disordered" evidence="1">
    <location>
        <begin position="111"/>
        <end position="165"/>
    </location>
</feature>